<dbReference type="InterPro" id="IPR050421">
    <property type="entry name" value="PPR"/>
</dbReference>
<dbReference type="Gene3D" id="2.40.400.10">
    <property type="entry name" value="Acetoacetate decarboxylase-like"/>
    <property type="match status" value="1"/>
</dbReference>
<reference evidence="4" key="1">
    <citation type="journal article" date="2010" name="Nat. Biotechnol.">
        <title>Draft genome sequence of the oilseed species Ricinus communis.</title>
        <authorList>
            <person name="Chan A.P."/>
            <person name="Crabtree J."/>
            <person name="Zhao Q."/>
            <person name="Lorenzi H."/>
            <person name="Orvis J."/>
            <person name="Puiu D."/>
            <person name="Melake-Berhan A."/>
            <person name="Jones K.M."/>
            <person name="Redman J."/>
            <person name="Chen G."/>
            <person name="Cahoon E.B."/>
            <person name="Gedil M."/>
            <person name="Stanke M."/>
            <person name="Haas B.J."/>
            <person name="Wortman J.R."/>
            <person name="Fraser-Liggett C.M."/>
            <person name="Ravel J."/>
            <person name="Rabinowicz P.D."/>
        </authorList>
    </citation>
    <scope>NUCLEOTIDE SEQUENCE [LARGE SCALE GENOMIC DNA]</scope>
    <source>
        <strain evidence="4">cv. Hale</strain>
    </source>
</reference>
<feature type="repeat" description="PPR" evidence="2">
    <location>
        <begin position="458"/>
        <end position="492"/>
    </location>
</feature>
<dbReference type="Pfam" id="PF13041">
    <property type="entry name" value="PPR_2"/>
    <property type="match status" value="2"/>
</dbReference>
<feature type="repeat" description="PPR" evidence="2">
    <location>
        <begin position="256"/>
        <end position="290"/>
    </location>
</feature>
<evidence type="ECO:0000256" key="1">
    <source>
        <dbReference type="ARBA" id="ARBA00022737"/>
    </source>
</evidence>
<dbReference type="GO" id="GO:0009451">
    <property type="term" value="P:RNA modification"/>
    <property type="evidence" value="ECO:0000318"/>
    <property type="project" value="GO_Central"/>
</dbReference>
<feature type="repeat" description="PPR" evidence="2">
    <location>
        <begin position="155"/>
        <end position="189"/>
    </location>
</feature>
<evidence type="ECO:0000256" key="2">
    <source>
        <dbReference type="PROSITE-ProRule" id="PRU00708"/>
    </source>
</evidence>
<gene>
    <name evidence="3" type="ORF">RCOM_1438150</name>
</gene>
<feature type="repeat" description="PPR" evidence="2">
    <location>
        <begin position="357"/>
        <end position="387"/>
    </location>
</feature>
<dbReference type="FunFam" id="1.25.40.10:FF:000380">
    <property type="entry name" value="Pentatricopeptide repeat-containing protein, chloroplastic"/>
    <property type="match status" value="1"/>
</dbReference>
<dbReference type="Pfam" id="PF13812">
    <property type="entry name" value="PPR_3"/>
    <property type="match status" value="1"/>
</dbReference>
<evidence type="ECO:0000313" key="3">
    <source>
        <dbReference type="EMBL" id="EEF50109.1"/>
    </source>
</evidence>
<dbReference type="InterPro" id="IPR011990">
    <property type="entry name" value="TPR-like_helical_dom_sf"/>
</dbReference>
<sequence>MDVQYSFAVKLSNPSLVKAHDKVPIIKSANFAQLPSWVSLKGTPPLHQAQQNRKGQVENVHLVSLSKQGKLKEAREFLKQMVDAGISVSPDSYRNLFEICGNSKSLSDGKIIHELLRRTVEKPSVFLENTVLKMYCVCESLEDAYKVFDKMIERNLISWGTIISAYAEHGLLDKALSLFISMISLGINPNSSIYIDLLRSLLNPSLLGIGKQIHSHSIRSGLGAGVSINTAISNMYVRCGWLDGAELFINNMAEKNAVAWTGLMVGYTQAGKQKNALDLFAKMVCEDVELDEYVFSISLKACAGLKELSFGRQIHGHIVKLGLESEVSVGTPLVDFYIKCASFELASKVFEGISEPNDVSWSAMITGYCQIGEFEEALKIFESLRSNIENLNSFTYTSIFQACSALADFSTGTQVHADAIKRSLIASQHGESAMITMYSRCGRLDYANLAFETIDGPDAVAWTAIVAGYAYQGNATEALKHFWRMQGSGARPNAITFIAVLTACSHSGLVAEGKQYLDLMSSKYGMAPTIDHYDCVIDIYSRAGYLQEALEGGIFTNIALYQLHLVKAETARAFIPKEFRLVEAFGYTLGGFFLANYEDSPAGAFDELVVIAGIVWNPPTSCAWAARVLVSSDDACDHGRKEVGLPSHVARFSKRNATIARQRTSKYNHFLDPFGLGTALSRPDDRMDVQVTEINGASTTNICNINLATAVPGIKWMGPAIKMSLPSFSGRTEHNPNLLKYSCNIECRVRAVRPAEISVPFPASKHRTEESLGHHNCKIADSVTGEILDNGQNLSLSVMLSRPILALEFNYLKMQVEAPSPVSHCSKSSCRTSLGVS</sequence>
<dbReference type="InterPro" id="IPR023375">
    <property type="entry name" value="ADC_dom_sf"/>
</dbReference>
<dbReference type="GO" id="GO:0004126">
    <property type="term" value="F:cytidine deaminase activity"/>
    <property type="evidence" value="ECO:0000318"/>
    <property type="project" value="GO_Central"/>
</dbReference>
<dbReference type="NCBIfam" id="TIGR00756">
    <property type="entry name" value="PPR"/>
    <property type="match status" value="3"/>
</dbReference>
<organism evidence="3 4">
    <name type="scientific">Ricinus communis</name>
    <name type="common">Castor bean</name>
    <dbReference type="NCBI Taxonomy" id="3988"/>
    <lineage>
        <taxon>Eukaryota</taxon>
        <taxon>Viridiplantae</taxon>
        <taxon>Streptophyta</taxon>
        <taxon>Embryophyta</taxon>
        <taxon>Tracheophyta</taxon>
        <taxon>Spermatophyta</taxon>
        <taxon>Magnoliopsida</taxon>
        <taxon>eudicotyledons</taxon>
        <taxon>Gunneridae</taxon>
        <taxon>Pentapetalae</taxon>
        <taxon>rosids</taxon>
        <taxon>fabids</taxon>
        <taxon>Malpighiales</taxon>
        <taxon>Euphorbiaceae</taxon>
        <taxon>Acalyphoideae</taxon>
        <taxon>Acalypheae</taxon>
        <taxon>Ricinus</taxon>
    </lineage>
</organism>
<proteinExistence type="predicted"/>
<dbReference type="GO" id="GO:0099402">
    <property type="term" value="P:plant organ development"/>
    <property type="evidence" value="ECO:0007669"/>
    <property type="project" value="UniProtKB-ARBA"/>
</dbReference>
<accession>B9RFY8</accession>
<dbReference type="STRING" id="3988.B9RFY8"/>
<dbReference type="FunFam" id="1.25.40.10:FF:000309">
    <property type="entry name" value="Pentatricopeptide repeat-containing protein, chloroplastic"/>
    <property type="match status" value="1"/>
</dbReference>
<dbReference type="Gene3D" id="1.25.40.10">
    <property type="entry name" value="Tetratricopeptide repeat domain"/>
    <property type="match status" value="4"/>
</dbReference>
<dbReference type="InterPro" id="IPR002885">
    <property type="entry name" value="PPR_rpt"/>
</dbReference>
<name>B9RFY8_RICCO</name>
<dbReference type="FunFam" id="1.25.40.10:FF:000158">
    <property type="entry name" value="pentatricopeptide repeat-containing protein At2g33680"/>
    <property type="match status" value="1"/>
</dbReference>
<dbReference type="Pfam" id="PF01535">
    <property type="entry name" value="PPR"/>
    <property type="match status" value="4"/>
</dbReference>
<dbReference type="Proteomes" id="UP000008311">
    <property type="component" value="Unassembled WGS sequence"/>
</dbReference>
<dbReference type="SUPFAM" id="SSF160104">
    <property type="entry name" value="Acetoacetate decarboxylase-like"/>
    <property type="match status" value="1"/>
</dbReference>
<dbReference type="InParanoid" id="B9RFY8"/>
<dbReference type="EMBL" id="EQ973777">
    <property type="protein sequence ID" value="EEF50109.1"/>
    <property type="molecule type" value="Genomic_DNA"/>
</dbReference>
<dbReference type="FunCoup" id="B9RFY8">
    <property type="interactions" value="166"/>
</dbReference>
<protein>
    <submittedName>
        <fullName evidence="3">Pentatricopeptide repeat-containing protein, putative</fullName>
    </submittedName>
</protein>
<dbReference type="eggNOG" id="KOG4197">
    <property type="taxonomic scope" value="Eukaryota"/>
</dbReference>
<keyword evidence="4" id="KW-1185">Reference proteome</keyword>
<keyword evidence="1" id="KW-0677">Repeat</keyword>
<dbReference type="GO" id="GO:0003729">
    <property type="term" value="F:mRNA binding"/>
    <property type="evidence" value="ECO:0000318"/>
    <property type="project" value="GO_Central"/>
</dbReference>
<dbReference type="PANTHER" id="PTHR47928">
    <property type="entry name" value="REPEAT-CONTAINING PROTEIN, PUTATIVE-RELATED"/>
    <property type="match status" value="1"/>
</dbReference>
<evidence type="ECO:0000313" key="4">
    <source>
        <dbReference type="Proteomes" id="UP000008311"/>
    </source>
</evidence>
<dbReference type="FunFam" id="1.25.40.10:FF:000196">
    <property type="entry name" value="Pentatricopeptide repeat-containing protein At4g14850"/>
    <property type="match status" value="1"/>
</dbReference>
<dbReference type="PANTHER" id="PTHR47928:SF57">
    <property type="entry name" value="DYW DOMAIN-CONTAINING PROTEIN"/>
    <property type="match status" value="1"/>
</dbReference>
<dbReference type="AlphaFoldDB" id="B9RFY8"/>
<dbReference type="PROSITE" id="PS51375">
    <property type="entry name" value="PPR"/>
    <property type="match status" value="4"/>
</dbReference>